<dbReference type="PRINTS" id="PR00011">
    <property type="entry name" value="EGFLAMININ"/>
</dbReference>
<keyword evidence="13 14" id="KW-0424">Laminin EGF-like domain</keyword>
<dbReference type="InterPro" id="IPR002049">
    <property type="entry name" value="LE_dom"/>
</dbReference>
<feature type="coiled-coil region" evidence="15">
    <location>
        <begin position="2984"/>
        <end position="3050"/>
    </location>
</feature>
<dbReference type="InterPro" id="IPR043502">
    <property type="entry name" value="DNA/RNA_pol_sf"/>
</dbReference>
<dbReference type="InterPro" id="IPR013320">
    <property type="entry name" value="ConA-like_dom_sf"/>
</dbReference>
<keyword evidence="12" id="KW-0325">Glycoprotein</keyword>
<feature type="disulfide bond" evidence="14">
    <location>
        <begin position="637"/>
        <end position="649"/>
    </location>
</feature>
<evidence type="ECO:0000256" key="2">
    <source>
        <dbReference type="ARBA" id="ARBA00010879"/>
    </source>
</evidence>
<sequence>MHDTTLHHSTLCYTTPQHTTLHYTTPHYTTLHYTTPQHTILHTITALKTSVSEGGVCVTAMPIRVERECQVGKISELQCECQHNTCGESCDRCCPGYHQKAWRPGTADSPNECEPCQCHSHATDCYYDAKVEHRRASLNIHGRYDGGGVCINCQHNTAGVNCEVCAEGYFRPHGVPRESPSGCICTYHSALYCSTVNTLYRYFIVGVKMMLPPPCFNVGNNIPNLEKAYGRVPREELWYCMRKSGVAEKYVRVVQDMYERSRTVVRCAVGQTEEFKVEVGLHQGSTLSPFLFAIVMDQLSEEVRQESPWTMMFADDIVICSESRKQVEENLERWRFALERRGMKVSRSKTEYMCVNEREGSGTVRLQGEEVKKVQEFKYLGSTIQRNGECGKEVKKRVQAGWNGWRKVSGVLCDRKISARIKGKVYRTVVRPAMLYGLETVSLRKRQESELEVAELKMLRFSLGVTRLDRIRNEYIRGTAHVGRLRDKVREARLRWFGHVQRRETCRCDSRITSGCEMGSGRCICKPQYSGEHCDHCARGYHGYPQCTPYLDHLMQTPEPPTGNVVGKYQTYFNETFNCPVGYFGAPNCQPCMCEQAGTAPEICSASGRCLCRPKVTGQRCDRCYPGHHSFPYCHSCRCDGPGVADRSCEPSGQCHCQPNYIGLQCEQCAMGYYEYPTCSPCHCSREGSIDAPCDPQTGQCVCNPGVTGHSCDRCIKPDQTFPDCFDPDSSCNPAGSEVDPVTDSCICLTYVEGSECERCKPLYWNLDPENPTGCVECMCDVKGTLSSVAECHGESGECSCKPNICSHACDTCNDGYFLLQEKNYFGCQGCQCDVGGAVGRGCNELTGQCQCRKHMRGRTCSEPEPNFYIPDLHHLKFEAENGITPNARPVRFGYDTNEFPEFSWRGYATLSRAQPELLVYVVVTSPGPFTVIMRYMTADLHTPVRGRVLLVAGSSFYSQCSWSGDSKEVLFPPSRSPAFLTVPGDGFAQPFTLSTGKWIVCVQAEGILLDYLVLLPSAYYEAKVLQQEITEECSYLLRDGSVLFNAQMVRFILFAMYPDCSCLLYKHVPLDRFPSALGSQSLSSTQRHSRIRQPTAEHPELVSINGRQLRLMLHIPESGSHVLVLEYASEVDANQNVNVYIGGQPRDQIQTRANVYSCAYSFLCRSVVVDGENRIAHFLLPPKAEILLQSPTNSVLLYRVYAVPSDEFTMELVQPTVLCVSRHGRFTEDSKHCIQRQFHTPPTALTLDDSTVTRPHRFSTQASGRCDGPLLKSPQTEVELRAQVPQTGRYVFVVHYCQPEHTTFPVEVLLDSGEKWTGYVNASFCPSVSGCRSVVIAERRIALDVLQQTLSITLKIPMGKTLTLDSVLVVPEESYSPELLNPKALDMASDFINQCGAQGFHIDLHSASEFCKSSARSLVAHYLDGALPCHCHKVGATSPTCEPIGGQCHCRPHVIGRQCSRCATGFFGFPYCRPCQCGRRLCDEVTGDCICPPQTVRPACDVCQSETFSYHPLLGCEGCECSPTGIRKGDTGQCNVTTGQCTCKPRIGGRQCSQCVAGHYRFPDCVACSCDTRGVTSQICDPNTGHCLCKLLNDLVNVKKRMTRPSTAQRKDVGPPSRRPTTRRKEQKGPVQCVLGSSHGRGPRRPKPWMKNLAFGTWNVTSLGGKEPELVREVERYRLEIVGLASTHSLGSGTQLLERGWTRFFSGVPHEWWTLEVRDAIKLVVSEAKTRVWEEFGEAMEKDYWTASGKFWQTVRRLRRGKQLSANTVYSGGGELLASTGDIVGRWKEYFEDLLNPTDTPSVEEPEAENSEVDSFITQAEVTEIVQQLLGGKAPRVDEIRPEYLKSLDVVGLSWLTRQCNIAWRSGTVPLDWATGVVVPLFNKGDRRVCSNYRGITLLSLPGKVYSRVLERRVRPLVEPRIQEEQCSFRPGRGTLDQLYTLHRVLEGLWEFAQPVHMCFVDLEKAFERVPRYLLWEVLWEYGVRGPLLRAVRSLYNRSRSLVRIASCKSDLFPVNVGLQQDCTLSPVLFIVFMDRISRRSQGLEGVRFGDHRISSLIFADDVVLLAPSSLDLQHALGCFAAECEAAGMVVSTSKSEAMVLDRKKVACTLQAGGELLPQVEEFKYLGFLFTSEGRMDREIDRRIGAAAAVMRSMYRSVVVKKELSQKAKLSIYQSIYVPTLTYGHELWVMTKRVRSRIQAAEMSFLRRVAGRSLRHRVRSSVTREELRVEPLLLHIERGQLRCLRHLFPGEVFQACPTRKRPRGRLRTRWRDYVSWLAWECLGVPLEELEEVSGERESNVQGPQCNVCRKGSFHFDPSNPKGCTECFCFGVTDQCRSSEKRRGKFVDMRSWRLVTADQDDVASVLNPLSNMVVADVQELPASVLQLHWVLPQPYLGDRVSSYGGFLTYQVKSFGLPHEGMRPLDKQPDVILKGEKMVLVYQDPQSPLPDRIYQGRVQLVEGNFRHSGTNRPVSRAELMRVLARLEAVWLRALYFTHTQRLSVGEVGLEEASRLGTGAPAGTVEVCSCPPEYTGDSCQVQGYEHTFGVCPSLTALLKHHLSTHTHTHRVSSDATNRMLERHVKPAFWLLIGFALSDLCFAGPRPAHRTPQRHHEPGTRLHNYPMLNDQGQQRILFPSLSDSGVQRIQIPSLSDLDTQRIEIPSLDDGQRCARGYYRDRHGRCIACACNGLSEDCEESTGRCLNCQENTAGDHCEHCKDGYYGNAALRTCTICPCPLRLESNNFAVGCSEVAGRIRCQCKLGYTGESCERCAPGYFGRPGEYGGRCQPCNCNGNSCSPTTGLCNYIQDPKDTNPAEECTECDSCAQTLLNDLERLDAELMRLKVQLDSLNSSSEAQRRLKELEKAIADVKNLVISHTADVRKLRSKVSELEQDVRTLTLDINKLKQEAEKRSSEAQKAVKNVENTHKKAKDLNSQVLDMLRKIQELLKQLSDGSSTFPSGDTDKMLKEAERLVQEMQDRSFTPQKDAAEKELDEAKKLLDYIKNNCTKQFNENQATAERIRGLLSNYEDKLKELEKALKEANETVQKANTQNTLNAETVNDQLEYEQIAAELDGAKSRLTERVNSISQTAAHEKLVKDAEDHAALLNKLANELQQAIQNSSGRADVKDALAAVDAYKNITEAIKAAEEAAKKAKEAADKALNDVTEGDISQRAKDLKDQSTALQKEAKQAEKDVKNDIATMIDIAKKTAQAANTSASDTMNKLKDINAEINAIKALNLGGSSNQTGINSMLSDVDNAVKNLSNSIPSLLDKFNQVEKLSSEIDPNNNISYNIMRIKELIEEARSAANRIPLPMKFTGLEHVELRLPQNLDDLRAFTSMSLLLQRDEVVSRGDGSRRRRQGPGDNSDMFILYLGNKDVTKDYIGMAQRNNVIYFVYKLNGNVKEIMSIDTTLSKPDRVFFDKVDMRRIYEDAQVNLTKLFTTNTPDPEVISSLQGDPFYNLLDLHPSEAVFYVGGYPKGFTPPAPLNYPRYKGCIEFNMFNERFMSLYNFKSLGPENVTLETPCKRYIRPGEGDYLEGTGYVQLQLEKVPKVLSIIQTIETRAENGIILYMGNEKSYYLLSLEKHYVVLSGKVGDQQLETKRGSLPQDVNGDFKVFFDGNNGILLVRYKNKEVVKGQYFYDSFSSYFIGGIPSDLRNRHNITVPALKGYVKDLQANGKASSAINKVGVGRSYSSKMLALRKAEFSTGGSLDSLPTGFGLNGALTISLGFMSTEKDGLLLQNKQASKELGLSMMDGYVLLKFQNRFWRSKKQYQDGKWHYVTVTNKAGQMELRIDEDDRGEDITGISPNLNFRSDNVTLADGSFTGCMSNIYLRRLDALYQPEDLSDFSSNGDVMLDTCPSERQPENMWANRKDGKDEIKDEGDSGCFLPTLIPHSFHLAGASSSLTYTMPSRDLTHRPYFSLVVRTKSAEGLIFYIPTEQEKYHLALYVSKGRIRLSVGRGREIFHREKYNDGKWHTVTLSLEKRRFRLVIDGLRALDGVLNPGESSSIQLSRAVYLGSPPAHTHADLKWKMLPVHGVVGCVCNFSLNGSAMAAPAVNRGVGLCFEGQMKSGAYFSGQGAHVIIDESFVVRQKFEVVFELRPSKQTGLLLHVGNSDHHLTVFMRKGEVVAQVNNGGGGFSVSVQPKQTLCDGMFHRIAVIQQNNVVEMHVDTEGKYTIGPSASSPTRDRFPVYVGGVPDEVMESIPTGERVVIGADFNGHVGEGNTGDEELMGKFGVKERNLEGQMVVDFAKRMDMAVVNTYFQKREEHRVTYKSGGRSTQVDYILCRRGNLKEISDCKVVVGESVARQHRMVVCRMTLMVCKKKRSEIEKKTKWWKLKKVECCEEFRQKLRQALGGQVVLPDDWETTAEVIRETGRKVLGVSSGRRKEDKETWWWNEEVQDSIQRKRLAKKKWDMDRTEENRQEYKELQRRVKREVSKAKQKAYDELYTRLDTREGEKDLYRLARQRDRDGKDVQQVRVIKDRDGRVLTSEESVQRRWKEYFEELMNEENEREKRVEGVNSVEQKVDKIRKDEVRKALKRMKSGKAVGPDDIPVEVWKCLGEAAVEFLASLFNRVLESERMPEEWRRSVLVPIFKNKGDMQSCSNYRGIKLMSHTMKVWERVVEARLRKVVEICEQQYGFMPRKSTTDAIFALRILMEKYRDGQRELHCVFVDLEKAYDRVPREELWYYMRKSGVAEKYVRVVQDMYERSRTVVRCAVGQTEEFKVEVGLHQGSALSPFLFAIVMDQLSEEVRQESPWTMMFADDIVICSESREQVEENLERWRFALERRGMKVSRSKTEYMCVNEREGSGTVRLQGEEVKKVQEFKYLGSTVQSNGECGKEVKQRVQAGWNGWRKVSGVLCDQKISARIKGKVYRTVVRPAMLYGLETVSLRKRQESELEVAELKMLRFSLGVTRLDRIRNEYIRGTAHVGRLGDKVRETRLRWFGHVQRRENGRKLSFLAVTESYVGCLQNMDFNRDVVVFEKLSAVFGPVNMRECPANLRAPSPH</sequence>
<feature type="domain" description="Laminin EGF-like" evidence="18">
    <location>
        <begin position="637"/>
        <end position="681"/>
    </location>
</feature>
<keyword evidence="10 15" id="KW-0175">Coiled coil</keyword>
<dbReference type="FunFam" id="2.10.25.10:FF:000083">
    <property type="entry name" value="Laminin subunit alpha"/>
    <property type="match status" value="1"/>
</dbReference>
<evidence type="ECO:0000259" key="18">
    <source>
        <dbReference type="PROSITE" id="PS50027"/>
    </source>
</evidence>
<dbReference type="PROSITE" id="PS50027">
    <property type="entry name" value="EGF_LAM_2"/>
    <property type="match status" value="9"/>
</dbReference>
<keyword evidence="5" id="KW-0272">Extracellular matrix</keyword>
<dbReference type="GO" id="GO:0005102">
    <property type="term" value="F:signaling receptor binding"/>
    <property type="evidence" value="ECO:0007669"/>
    <property type="project" value="InterPro"/>
</dbReference>
<comment type="caution">
    <text evidence="14">Lacks conserved residue(s) required for the propagation of feature annotation.</text>
</comment>
<feature type="domain" description="Reverse transcriptase" evidence="19">
    <location>
        <begin position="132"/>
        <end position="384"/>
    </location>
</feature>
<feature type="domain" description="Laminin EGF-like" evidence="18">
    <location>
        <begin position="592"/>
        <end position="636"/>
    </location>
</feature>
<evidence type="ECO:0000313" key="22">
    <source>
        <dbReference type="Proteomes" id="UP001274896"/>
    </source>
</evidence>
<feature type="disulfide bond" evidence="14">
    <location>
        <begin position="703"/>
        <end position="712"/>
    </location>
</feature>
<proteinExistence type="inferred from homology"/>
<dbReference type="InterPro" id="IPR056863">
    <property type="entry name" value="LMN_ATRN_NET-like_EGF"/>
</dbReference>
<dbReference type="SUPFAM" id="SSF57196">
    <property type="entry name" value="EGF/Laminin"/>
    <property type="match status" value="9"/>
</dbReference>
<feature type="disulfide bond" evidence="14">
    <location>
        <begin position="682"/>
        <end position="694"/>
    </location>
</feature>
<feature type="coiled-coil region" evidence="15">
    <location>
        <begin position="3091"/>
        <end position="3192"/>
    </location>
</feature>
<dbReference type="InterPro" id="IPR043128">
    <property type="entry name" value="Rev_trsase/Diguanyl_cyclase"/>
</dbReference>
<dbReference type="Pfam" id="PF02210">
    <property type="entry name" value="Laminin_G_2"/>
    <property type="match status" value="4"/>
</dbReference>
<dbReference type="Proteomes" id="UP001274896">
    <property type="component" value="Unassembled WGS sequence"/>
</dbReference>
<feature type="domain" description="Laminin EGF-like" evidence="18">
    <location>
        <begin position="682"/>
        <end position="727"/>
    </location>
</feature>
<feature type="coiled-coil region" evidence="15">
    <location>
        <begin position="2824"/>
        <end position="2948"/>
    </location>
</feature>
<dbReference type="FunFam" id="2.10.25.10:FF:000209">
    <property type="entry name" value="Laminin subunit alpha 5"/>
    <property type="match status" value="3"/>
</dbReference>
<keyword evidence="7" id="KW-0677">Repeat</keyword>
<dbReference type="GO" id="GO:0004523">
    <property type="term" value="F:RNA-DNA hybrid ribonuclease activity"/>
    <property type="evidence" value="ECO:0007669"/>
    <property type="project" value="UniProtKB-EC"/>
</dbReference>
<feature type="domain" description="Laminin IV type A" evidence="20">
    <location>
        <begin position="2347"/>
        <end position="2525"/>
    </location>
</feature>
<feature type="disulfide bond" evidence="14">
    <location>
        <begin position="657"/>
        <end position="666"/>
    </location>
</feature>
<evidence type="ECO:0000256" key="15">
    <source>
        <dbReference type="SAM" id="Coils"/>
    </source>
</evidence>
<feature type="domain" description="Laminin EGF-like" evidence="18">
    <location>
        <begin position="1430"/>
        <end position="1475"/>
    </location>
</feature>
<dbReference type="GO" id="GO:0030334">
    <property type="term" value="P:regulation of cell migration"/>
    <property type="evidence" value="ECO:0007669"/>
    <property type="project" value="InterPro"/>
</dbReference>
<keyword evidence="8" id="KW-0084">Basement membrane</keyword>
<dbReference type="PROSITE" id="PS50025">
    <property type="entry name" value="LAM_G_DOMAIN"/>
    <property type="match status" value="3"/>
</dbReference>
<dbReference type="PANTHER" id="PTHR47027">
    <property type="entry name" value="REVERSE TRANSCRIPTASE DOMAIN-CONTAINING PROTEIN"/>
    <property type="match status" value="1"/>
</dbReference>
<feature type="domain" description="Laminin EGF-like" evidence="18">
    <location>
        <begin position="506"/>
        <end position="549"/>
    </location>
</feature>
<comment type="subcellular location">
    <subcellularLocation>
        <location evidence="1">Secreted</location>
        <location evidence="1">Extracellular space</location>
        <location evidence="1">Extracellular matrix</location>
        <location evidence="1">Basement membrane</location>
    </subcellularLocation>
</comment>
<dbReference type="Gene3D" id="3.30.70.270">
    <property type="match status" value="2"/>
</dbReference>
<feature type="domain" description="Laminin EGF-like" evidence="18">
    <location>
        <begin position="1520"/>
        <end position="1568"/>
    </location>
</feature>
<evidence type="ECO:0000256" key="6">
    <source>
        <dbReference type="ARBA" id="ARBA00022729"/>
    </source>
</evidence>
<dbReference type="EC" id="3.1.26.4" evidence="3"/>
<dbReference type="Pfam" id="PF00078">
    <property type="entry name" value="RVT_1"/>
    <property type="match status" value="3"/>
</dbReference>
<feature type="domain" description="Laminin G" evidence="17">
    <location>
        <begin position="3893"/>
        <end position="4062"/>
    </location>
</feature>
<dbReference type="GO" id="GO:0005576">
    <property type="term" value="C:extracellular region"/>
    <property type="evidence" value="ECO:0007669"/>
    <property type="project" value="UniProtKB-ARBA"/>
</dbReference>
<dbReference type="SMART" id="SM00282">
    <property type="entry name" value="LamG"/>
    <property type="match status" value="4"/>
</dbReference>
<evidence type="ECO:0000259" key="17">
    <source>
        <dbReference type="PROSITE" id="PS50025"/>
    </source>
</evidence>
<evidence type="ECO:0000256" key="14">
    <source>
        <dbReference type="PROSITE-ProRule" id="PRU00460"/>
    </source>
</evidence>
<dbReference type="FunFam" id="2.10.25.10:FF:000090">
    <property type="entry name" value="laminin subunit alpha"/>
    <property type="match status" value="1"/>
</dbReference>
<comment type="caution">
    <text evidence="21">The sequence shown here is derived from an EMBL/GenBank/DDBJ whole genome shotgun (WGS) entry which is preliminary data.</text>
</comment>
<keyword evidence="11 14" id="KW-1015">Disulfide bond</keyword>
<dbReference type="CDD" id="cd01650">
    <property type="entry name" value="RT_nLTR_like"/>
    <property type="match status" value="2"/>
</dbReference>
<dbReference type="Gene3D" id="2.60.120.200">
    <property type="match status" value="5"/>
</dbReference>
<dbReference type="FunFam" id="2.10.25.10:FF:000069">
    <property type="entry name" value="Laminin subunit alpha 1"/>
    <property type="match status" value="1"/>
</dbReference>
<dbReference type="GO" id="GO:0045995">
    <property type="term" value="P:regulation of embryonic development"/>
    <property type="evidence" value="ECO:0007669"/>
    <property type="project" value="InterPro"/>
</dbReference>
<dbReference type="InterPro" id="IPR000742">
    <property type="entry name" value="EGF"/>
</dbReference>
<evidence type="ECO:0000256" key="7">
    <source>
        <dbReference type="ARBA" id="ARBA00022737"/>
    </source>
</evidence>
<accession>A0AAE0R791</accession>
<feature type="coiled-coil region" evidence="15">
    <location>
        <begin position="4407"/>
        <end position="4441"/>
    </location>
</feature>
<dbReference type="Pfam" id="PF06008">
    <property type="entry name" value="Laminin_I"/>
    <property type="match status" value="1"/>
</dbReference>
<evidence type="ECO:0000259" key="20">
    <source>
        <dbReference type="PROSITE" id="PS51115"/>
    </source>
</evidence>
<feature type="domain" description="Laminin G" evidence="17">
    <location>
        <begin position="4069"/>
        <end position="4285"/>
    </location>
</feature>
<dbReference type="InterPro" id="IPR001791">
    <property type="entry name" value="Laminin_G"/>
</dbReference>
<evidence type="ECO:0000256" key="16">
    <source>
        <dbReference type="SAM" id="MobiDB-lite"/>
    </source>
</evidence>
<dbReference type="Pfam" id="PF00053">
    <property type="entry name" value="EGF_laminin"/>
    <property type="match status" value="12"/>
</dbReference>
<feature type="disulfide bond" evidence="14">
    <location>
        <begin position="801"/>
        <end position="810"/>
    </location>
</feature>
<dbReference type="SUPFAM" id="SSF56672">
    <property type="entry name" value="DNA/RNA polymerases"/>
    <property type="match status" value="3"/>
</dbReference>
<dbReference type="SUPFAM" id="SSF49899">
    <property type="entry name" value="Concanavalin A-like lectins/glucanases"/>
    <property type="match status" value="5"/>
</dbReference>
<evidence type="ECO:0000256" key="4">
    <source>
        <dbReference type="ARBA" id="ARBA00022525"/>
    </source>
</evidence>
<dbReference type="CDD" id="cd00055">
    <property type="entry name" value="EGF_Lam"/>
    <property type="match status" value="14"/>
</dbReference>
<dbReference type="InterPro" id="IPR009254">
    <property type="entry name" value="Laminin_aI"/>
</dbReference>
<dbReference type="PROSITE" id="PS50878">
    <property type="entry name" value="RT_POL"/>
    <property type="match status" value="3"/>
</dbReference>
<reference evidence="21" key="1">
    <citation type="submission" date="2023-06" db="EMBL/GenBank/DDBJ databases">
        <title>Male Hemibagrus guttatus genome.</title>
        <authorList>
            <person name="Bian C."/>
        </authorList>
    </citation>
    <scope>NUCLEOTIDE SEQUENCE</scope>
    <source>
        <strain evidence="21">Male_cb2023</strain>
        <tissue evidence="21">Muscle</tissue>
    </source>
</reference>
<dbReference type="Gene3D" id="1.20.5.170">
    <property type="match status" value="1"/>
</dbReference>
<feature type="region of interest" description="Disordered" evidence="16">
    <location>
        <begin position="1602"/>
        <end position="1647"/>
    </location>
</feature>
<dbReference type="PROSITE" id="PS01248">
    <property type="entry name" value="EGF_LAM_1"/>
    <property type="match status" value="5"/>
</dbReference>
<keyword evidence="9" id="KW-0130">Cell adhesion</keyword>
<dbReference type="InterPro" id="IPR009030">
    <property type="entry name" value="Growth_fac_rcpt_cys_sf"/>
</dbReference>
<feature type="disulfide bond" evidence="14">
    <location>
        <begin position="525"/>
        <end position="534"/>
    </location>
</feature>
<dbReference type="Gene3D" id="2.170.300.10">
    <property type="entry name" value="Tie2 ligand-binding domain superfamily"/>
    <property type="match status" value="1"/>
</dbReference>
<dbReference type="FunFam" id="2.10.25.10:FF:000033">
    <property type="entry name" value="Laminin subunit alpha 2"/>
    <property type="match status" value="1"/>
</dbReference>
<dbReference type="Gene3D" id="2.10.25.10">
    <property type="entry name" value="Laminin"/>
    <property type="match status" value="11"/>
</dbReference>
<dbReference type="InterPro" id="IPR000477">
    <property type="entry name" value="RT_dom"/>
</dbReference>
<dbReference type="FunFam" id="2.10.25.10:FF:000011">
    <property type="entry name" value="Cadherin EGF LAG seven-pass G-type receptor"/>
    <property type="match status" value="1"/>
</dbReference>
<feature type="disulfide bond" evidence="14">
    <location>
        <begin position="1432"/>
        <end position="1449"/>
    </location>
</feature>
<dbReference type="InterPro" id="IPR010307">
    <property type="entry name" value="Laminin_dom_II"/>
</dbReference>
<dbReference type="PANTHER" id="PTHR47027:SF30">
    <property type="entry name" value="THAP-TYPE DOMAIN-CONTAINING PROTEIN"/>
    <property type="match status" value="1"/>
</dbReference>
<evidence type="ECO:0000259" key="19">
    <source>
        <dbReference type="PROSITE" id="PS50878"/>
    </source>
</evidence>
<dbReference type="SMART" id="SM00281">
    <property type="entry name" value="LamB"/>
    <property type="match status" value="1"/>
</dbReference>
<name>A0AAE0R791_9TELE</name>
<comment type="similarity">
    <text evidence="2">Belongs to the beta type-B retroviral polymerase family. HERV class-II K(HML-2) pol subfamily.</text>
</comment>
<dbReference type="GO" id="GO:0005604">
    <property type="term" value="C:basement membrane"/>
    <property type="evidence" value="ECO:0007669"/>
    <property type="project" value="UniProtKB-SubCell"/>
</dbReference>
<dbReference type="EMBL" id="JAUCMX010000005">
    <property type="protein sequence ID" value="KAK3545924.1"/>
    <property type="molecule type" value="Genomic_DNA"/>
</dbReference>
<feature type="disulfide bond" evidence="14">
    <location>
        <begin position="1451"/>
        <end position="1460"/>
    </location>
</feature>
<gene>
    <name evidence="21" type="ORF">QTP70_016973</name>
</gene>
<feature type="domain" description="Laminin G" evidence="17">
    <location>
        <begin position="3698"/>
        <end position="3856"/>
    </location>
</feature>
<feature type="disulfide bond" evidence="14">
    <location>
        <begin position="684"/>
        <end position="701"/>
    </location>
</feature>
<evidence type="ECO:0000256" key="12">
    <source>
        <dbReference type="ARBA" id="ARBA00023180"/>
    </source>
</evidence>
<evidence type="ECO:0000256" key="5">
    <source>
        <dbReference type="ARBA" id="ARBA00022530"/>
    </source>
</evidence>
<keyword evidence="4" id="KW-0964">Secreted</keyword>
<dbReference type="Pfam" id="PF24973">
    <property type="entry name" value="EGF_LMN_ATRN"/>
    <property type="match status" value="1"/>
</dbReference>
<dbReference type="InterPro" id="IPR000034">
    <property type="entry name" value="Laminin_IV"/>
</dbReference>
<feature type="domain" description="Reverse transcriptase" evidence="19">
    <location>
        <begin position="1863"/>
        <end position="2131"/>
    </location>
</feature>
<protein>
    <recommendedName>
        <fullName evidence="3">ribonuclease H</fullName>
        <ecNumber evidence="3">3.1.26.4</ecNumber>
    </recommendedName>
</protein>
<dbReference type="CDD" id="cd00110">
    <property type="entry name" value="LamG"/>
    <property type="match status" value="4"/>
</dbReference>
<dbReference type="PROSITE" id="PS51115">
    <property type="entry name" value="LAMININ_IVA"/>
    <property type="match status" value="1"/>
</dbReference>
<feature type="disulfide bond" evidence="14">
    <location>
        <begin position="612"/>
        <end position="621"/>
    </location>
</feature>
<feature type="disulfide bond" evidence="14">
    <location>
        <begin position="1430"/>
        <end position="1442"/>
    </location>
</feature>
<dbReference type="SUPFAM" id="SSF57184">
    <property type="entry name" value="Growth factor receptor domain"/>
    <property type="match status" value="1"/>
</dbReference>
<dbReference type="Pfam" id="PF06009">
    <property type="entry name" value="Laminin_II"/>
    <property type="match status" value="1"/>
</dbReference>
<evidence type="ECO:0000256" key="9">
    <source>
        <dbReference type="ARBA" id="ARBA00022889"/>
    </source>
</evidence>
<feature type="disulfide bond" evidence="14">
    <location>
        <begin position="2758"/>
        <end position="2767"/>
    </location>
</feature>
<evidence type="ECO:0000256" key="13">
    <source>
        <dbReference type="ARBA" id="ARBA00023292"/>
    </source>
</evidence>
<evidence type="ECO:0000256" key="10">
    <source>
        <dbReference type="ARBA" id="ARBA00023054"/>
    </source>
</evidence>
<evidence type="ECO:0000256" key="11">
    <source>
        <dbReference type="ARBA" id="ARBA00023157"/>
    </source>
</evidence>
<organism evidence="21 22">
    <name type="scientific">Hemibagrus guttatus</name>
    <dbReference type="NCBI Taxonomy" id="175788"/>
    <lineage>
        <taxon>Eukaryota</taxon>
        <taxon>Metazoa</taxon>
        <taxon>Chordata</taxon>
        <taxon>Craniata</taxon>
        <taxon>Vertebrata</taxon>
        <taxon>Euteleostomi</taxon>
        <taxon>Actinopterygii</taxon>
        <taxon>Neopterygii</taxon>
        <taxon>Teleostei</taxon>
        <taxon>Ostariophysi</taxon>
        <taxon>Siluriformes</taxon>
        <taxon>Bagridae</taxon>
        <taxon>Hemibagrus</taxon>
    </lineage>
</organism>
<feature type="domain" description="Laminin EGF-like" evidence="18">
    <location>
        <begin position="778"/>
        <end position="830"/>
    </location>
</feature>
<dbReference type="SMART" id="SM00180">
    <property type="entry name" value="EGF_Lam"/>
    <property type="match status" value="14"/>
</dbReference>
<evidence type="ECO:0000256" key="1">
    <source>
        <dbReference type="ARBA" id="ARBA00004302"/>
    </source>
</evidence>
<dbReference type="Pfam" id="PF00052">
    <property type="entry name" value="Laminin_B"/>
    <property type="match status" value="1"/>
</dbReference>
<keyword evidence="22" id="KW-1185">Reference proteome</keyword>
<feature type="disulfide bond" evidence="14">
    <location>
        <begin position="592"/>
        <end position="604"/>
    </location>
</feature>
<evidence type="ECO:0000256" key="3">
    <source>
        <dbReference type="ARBA" id="ARBA00012180"/>
    </source>
</evidence>
<feature type="disulfide bond" evidence="14">
    <location>
        <begin position="2704"/>
        <end position="2713"/>
    </location>
</feature>
<dbReference type="FunFam" id="2.10.25.10:FF:000188">
    <property type="entry name" value="Laminin subunit gamma 2"/>
    <property type="match status" value="1"/>
</dbReference>
<evidence type="ECO:0000256" key="8">
    <source>
        <dbReference type="ARBA" id="ARBA00022869"/>
    </source>
</evidence>
<dbReference type="GO" id="GO:0007155">
    <property type="term" value="P:cell adhesion"/>
    <property type="evidence" value="ECO:0007669"/>
    <property type="project" value="UniProtKB-KW"/>
</dbReference>
<keyword evidence="6" id="KW-0732">Signal</keyword>
<feature type="domain" description="Laminin EGF-like" evidence="18">
    <location>
        <begin position="2732"/>
        <end position="2787"/>
    </location>
</feature>
<dbReference type="GO" id="GO:0030155">
    <property type="term" value="P:regulation of cell adhesion"/>
    <property type="evidence" value="ECO:0007669"/>
    <property type="project" value="InterPro"/>
</dbReference>
<evidence type="ECO:0000313" key="21">
    <source>
        <dbReference type="EMBL" id="KAK3545924.1"/>
    </source>
</evidence>
<feature type="disulfide bond" evidence="14">
    <location>
        <begin position="1544"/>
        <end position="1553"/>
    </location>
</feature>
<dbReference type="SMART" id="SM00181">
    <property type="entry name" value="EGF"/>
    <property type="match status" value="9"/>
</dbReference>
<feature type="domain" description="Reverse transcriptase" evidence="19">
    <location>
        <begin position="4573"/>
        <end position="4832"/>
    </location>
</feature>
<feature type="domain" description="Laminin EGF-like" evidence="18">
    <location>
        <begin position="2685"/>
        <end position="2731"/>
    </location>
</feature>